<protein>
    <submittedName>
        <fullName evidence="1">NAD-P-binding protein</fullName>
    </submittedName>
</protein>
<keyword evidence="2" id="KW-1185">Reference proteome</keyword>
<gene>
    <name evidence="1" type="ORF">BDM02DRAFT_3183784</name>
</gene>
<evidence type="ECO:0000313" key="2">
    <source>
        <dbReference type="Proteomes" id="UP000886501"/>
    </source>
</evidence>
<dbReference type="Proteomes" id="UP000886501">
    <property type="component" value="Unassembled WGS sequence"/>
</dbReference>
<organism evidence="1 2">
    <name type="scientific">Thelephora ganbajun</name>
    <name type="common">Ganba fungus</name>
    <dbReference type="NCBI Taxonomy" id="370292"/>
    <lineage>
        <taxon>Eukaryota</taxon>
        <taxon>Fungi</taxon>
        <taxon>Dikarya</taxon>
        <taxon>Basidiomycota</taxon>
        <taxon>Agaricomycotina</taxon>
        <taxon>Agaricomycetes</taxon>
        <taxon>Thelephorales</taxon>
        <taxon>Thelephoraceae</taxon>
        <taxon>Thelephora</taxon>
    </lineage>
</organism>
<accession>A0ACB6ZSH5</accession>
<comment type="caution">
    <text evidence="1">The sequence shown here is derived from an EMBL/GenBank/DDBJ whole genome shotgun (WGS) entry which is preliminary data.</text>
</comment>
<dbReference type="EMBL" id="MU117969">
    <property type="protein sequence ID" value="KAF9652398.1"/>
    <property type="molecule type" value="Genomic_DNA"/>
</dbReference>
<name>A0ACB6ZSH5_THEGA</name>
<proteinExistence type="predicted"/>
<evidence type="ECO:0000313" key="1">
    <source>
        <dbReference type="EMBL" id="KAF9652398.1"/>
    </source>
</evidence>
<reference evidence="1" key="1">
    <citation type="submission" date="2019-10" db="EMBL/GenBank/DDBJ databases">
        <authorList>
            <consortium name="DOE Joint Genome Institute"/>
            <person name="Kuo A."/>
            <person name="Miyauchi S."/>
            <person name="Kiss E."/>
            <person name="Drula E."/>
            <person name="Kohler A."/>
            <person name="Sanchez-Garcia M."/>
            <person name="Andreopoulos B."/>
            <person name="Barry K.W."/>
            <person name="Bonito G."/>
            <person name="Buee M."/>
            <person name="Carver A."/>
            <person name="Chen C."/>
            <person name="Cichocki N."/>
            <person name="Clum A."/>
            <person name="Culley D."/>
            <person name="Crous P.W."/>
            <person name="Fauchery L."/>
            <person name="Girlanda M."/>
            <person name="Hayes R."/>
            <person name="Keri Z."/>
            <person name="Labutti K."/>
            <person name="Lipzen A."/>
            <person name="Lombard V."/>
            <person name="Magnuson J."/>
            <person name="Maillard F."/>
            <person name="Morin E."/>
            <person name="Murat C."/>
            <person name="Nolan M."/>
            <person name="Ohm R."/>
            <person name="Pangilinan J."/>
            <person name="Pereira M."/>
            <person name="Perotto S."/>
            <person name="Peter M."/>
            <person name="Riley R."/>
            <person name="Sitrit Y."/>
            <person name="Stielow B."/>
            <person name="Szollosi G."/>
            <person name="Zifcakova L."/>
            <person name="Stursova M."/>
            <person name="Spatafora J.W."/>
            <person name="Tedersoo L."/>
            <person name="Vaario L.-M."/>
            <person name="Yamada A."/>
            <person name="Yan M."/>
            <person name="Wang P."/>
            <person name="Xu J."/>
            <person name="Bruns T."/>
            <person name="Baldrian P."/>
            <person name="Vilgalys R."/>
            <person name="Henrissat B."/>
            <person name="Grigoriev I.V."/>
            <person name="Hibbett D."/>
            <person name="Nagy L.G."/>
            <person name="Martin F.M."/>
        </authorList>
    </citation>
    <scope>NUCLEOTIDE SEQUENCE</scope>
    <source>
        <strain evidence="1">P2</strain>
    </source>
</reference>
<reference evidence="1" key="2">
    <citation type="journal article" date="2020" name="Nat. Commun.">
        <title>Large-scale genome sequencing of mycorrhizal fungi provides insights into the early evolution of symbiotic traits.</title>
        <authorList>
            <person name="Miyauchi S."/>
            <person name="Kiss E."/>
            <person name="Kuo A."/>
            <person name="Drula E."/>
            <person name="Kohler A."/>
            <person name="Sanchez-Garcia M."/>
            <person name="Morin E."/>
            <person name="Andreopoulos B."/>
            <person name="Barry K.W."/>
            <person name="Bonito G."/>
            <person name="Buee M."/>
            <person name="Carver A."/>
            <person name="Chen C."/>
            <person name="Cichocki N."/>
            <person name="Clum A."/>
            <person name="Culley D."/>
            <person name="Crous P.W."/>
            <person name="Fauchery L."/>
            <person name="Girlanda M."/>
            <person name="Hayes R.D."/>
            <person name="Keri Z."/>
            <person name="LaButti K."/>
            <person name="Lipzen A."/>
            <person name="Lombard V."/>
            <person name="Magnuson J."/>
            <person name="Maillard F."/>
            <person name="Murat C."/>
            <person name="Nolan M."/>
            <person name="Ohm R.A."/>
            <person name="Pangilinan J."/>
            <person name="Pereira M.F."/>
            <person name="Perotto S."/>
            <person name="Peter M."/>
            <person name="Pfister S."/>
            <person name="Riley R."/>
            <person name="Sitrit Y."/>
            <person name="Stielow J.B."/>
            <person name="Szollosi G."/>
            <person name="Zifcakova L."/>
            <person name="Stursova M."/>
            <person name="Spatafora J.W."/>
            <person name="Tedersoo L."/>
            <person name="Vaario L.M."/>
            <person name="Yamada A."/>
            <person name="Yan M."/>
            <person name="Wang P."/>
            <person name="Xu J."/>
            <person name="Bruns T."/>
            <person name="Baldrian P."/>
            <person name="Vilgalys R."/>
            <person name="Dunand C."/>
            <person name="Henrissat B."/>
            <person name="Grigoriev I.V."/>
            <person name="Hibbett D."/>
            <person name="Nagy L.G."/>
            <person name="Martin F.M."/>
        </authorList>
    </citation>
    <scope>NUCLEOTIDE SEQUENCE</scope>
    <source>
        <strain evidence="1">P2</strain>
    </source>
</reference>
<sequence length="139" mass="14954">MPLAETKATFLSSPHFAVLGASKDENKVGTKILKWYQKRSKDVIPIHPKEAELEGLATIKSLHELKDPSHTSVSVVTPAKITLDVLKAAKELNVPAVWCQLGTTDAACETYIEENGLSGKVIFGGPCLLVMGDEILASL</sequence>